<evidence type="ECO:0000259" key="6">
    <source>
        <dbReference type="Pfam" id="PF00288"/>
    </source>
</evidence>
<dbReference type="InterPro" id="IPR014721">
    <property type="entry name" value="Ribsml_uS5_D2-typ_fold_subgr"/>
</dbReference>
<organism evidence="9 10">
    <name type="scientific">Candidatus Schekmanbacteria bacterium RIFCSPLOWO2_12_FULL_38_15</name>
    <dbReference type="NCBI Taxonomy" id="1817883"/>
    <lineage>
        <taxon>Bacteria</taxon>
        <taxon>Candidatus Schekmaniibacteriota</taxon>
    </lineage>
</organism>
<dbReference type="Pfam" id="PF10509">
    <property type="entry name" value="GalKase_gal_bdg"/>
    <property type="match status" value="1"/>
</dbReference>
<evidence type="ECO:0000256" key="2">
    <source>
        <dbReference type="ARBA" id="ARBA00022741"/>
    </source>
</evidence>
<comment type="caution">
    <text evidence="9">The sequence shown here is derived from an EMBL/GenBank/DDBJ whole genome shotgun (WGS) entry which is preliminary data.</text>
</comment>
<evidence type="ECO:0000256" key="1">
    <source>
        <dbReference type="ARBA" id="ARBA00006566"/>
    </source>
</evidence>
<dbReference type="AlphaFoldDB" id="A0A1F7SHR6"/>
<dbReference type="PANTHER" id="PTHR10457">
    <property type="entry name" value="MEVALONATE KINASE/GALACTOKINASE"/>
    <property type="match status" value="1"/>
</dbReference>
<dbReference type="InterPro" id="IPR019539">
    <property type="entry name" value="GalKase_N"/>
</dbReference>
<dbReference type="Proteomes" id="UP000178082">
    <property type="component" value="Unassembled WGS sequence"/>
</dbReference>
<evidence type="ECO:0000259" key="8">
    <source>
        <dbReference type="Pfam" id="PF10509"/>
    </source>
</evidence>
<dbReference type="GO" id="GO:0005829">
    <property type="term" value="C:cytosol"/>
    <property type="evidence" value="ECO:0007669"/>
    <property type="project" value="TreeGrafter"/>
</dbReference>
<evidence type="ECO:0000313" key="10">
    <source>
        <dbReference type="Proteomes" id="UP000178082"/>
    </source>
</evidence>
<feature type="domain" description="GHMP kinase C-terminal" evidence="7">
    <location>
        <begin position="276"/>
        <end position="344"/>
    </location>
</feature>
<dbReference type="Pfam" id="PF08544">
    <property type="entry name" value="GHMP_kinases_C"/>
    <property type="match status" value="1"/>
</dbReference>
<keyword evidence="5" id="KW-0299">Galactose metabolism</keyword>
<sequence>MKKDKTIRVSAPGRICLLGEHQDYFGLPVISAAINMRIRIEGFRNNHNYFEMELPDIGEKETINLSGDFLPQKERDYLRSSLRVLKRYGYRFSMGYNCVIESNIPIGKGVSSSSAMVVGWLKFLLTITDNPQKVTREGLAELAYEAEVKEFKEPGGMQDHYCSSLGGLLYIDCKKKTVASQLKTKLSGFVLGDSLVQKDTKGGLSRIKNNVNFAVEKVREVIKDFNLEKTELFKIKEVLKSLPEEPKLKLEATLMTRDLTQEAKKFIEQGIVDDEVFGKLLDRHHSALREGLQISTEKIERLIDAAKSAGALGCKINGSGGGGCFLAFAPGKENRVVEAIEKAGGKGYLVDIDKGVCIEGETDVASWY</sequence>
<proteinExistence type="inferred from homology"/>
<keyword evidence="4" id="KW-0067">ATP-binding</keyword>
<keyword evidence="2" id="KW-0547">Nucleotide-binding</keyword>
<dbReference type="GO" id="GO:0006012">
    <property type="term" value="P:galactose metabolic process"/>
    <property type="evidence" value="ECO:0007669"/>
    <property type="project" value="UniProtKB-KW"/>
</dbReference>
<evidence type="ECO:0000259" key="7">
    <source>
        <dbReference type="Pfam" id="PF08544"/>
    </source>
</evidence>
<dbReference type="Gene3D" id="3.30.70.890">
    <property type="entry name" value="GHMP kinase, C-terminal domain"/>
    <property type="match status" value="1"/>
</dbReference>
<name>A0A1F7SHR6_9BACT</name>
<dbReference type="Pfam" id="PF00288">
    <property type="entry name" value="GHMP_kinases_N"/>
    <property type="match status" value="1"/>
</dbReference>
<dbReference type="InterPro" id="IPR000705">
    <property type="entry name" value="Galactokinase"/>
</dbReference>
<dbReference type="STRING" id="1817883.A3G31_07430"/>
<dbReference type="SUPFAM" id="SSF55060">
    <property type="entry name" value="GHMP Kinase, C-terminal domain"/>
    <property type="match status" value="1"/>
</dbReference>
<keyword evidence="5" id="KW-0119">Carbohydrate metabolism</keyword>
<reference evidence="9 10" key="1">
    <citation type="journal article" date="2016" name="Nat. Commun.">
        <title>Thousands of microbial genomes shed light on interconnected biogeochemical processes in an aquifer system.</title>
        <authorList>
            <person name="Anantharaman K."/>
            <person name="Brown C.T."/>
            <person name="Hug L.A."/>
            <person name="Sharon I."/>
            <person name="Castelle C.J."/>
            <person name="Probst A.J."/>
            <person name="Thomas B.C."/>
            <person name="Singh A."/>
            <person name="Wilkins M.J."/>
            <person name="Karaoz U."/>
            <person name="Brodie E.L."/>
            <person name="Williams K.H."/>
            <person name="Hubbard S.S."/>
            <person name="Banfield J.F."/>
        </authorList>
    </citation>
    <scope>NUCLEOTIDE SEQUENCE [LARGE SCALE GENOMIC DNA]</scope>
</reference>
<accession>A0A1F7SHR6</accession>
<gene>
    <name evidence="9" type="ORF">A3G31_07430</name>
</gene>
<evidence type="ECO:0000313" key="9">
    <source>
        <dbReference type="EMBL" id="OGL53332.1"/>
    </source>
</evidence>
<keyword evidence="3" id="KW-0808">Transferase</keyword>
<dbReference type="PRINTS" id="PR00473">
    <property type="entry name" value="GALCTOKINASE"/>
</dbReference>
<dbReference type="InterPro" id="IPR013750">
    <property type="entry name" value="GHMP_kinase_C_dom"/>
</dbReference>
<keyword evidence="3" id="KW-0418">Kinase</keyword>
<dbReference type="Gene3D" id="3.30.230.10">
    <property type="match status" value="1"/>
</dbReference>
<evidence type="ECO:0008006" key="11">
    <source>
        <dbReference type="Google" id="ProtNLM"/>
    </source>
</evidence>
<evidence type="ECO:0000256" key="3">
    <source>
        <dbReference type="ARBA" id="ARBA00022777"/>
    </source>
</evidence>
<dbReference type="SUPFAM" id="SSF54211">
    <property type="entry name" value="Ribosomal protein S5 domain 2-like"/>
    <property type="match status" value="1"/>
</dbReference>
<dbReference type="InterPro" id="IPR020568">
    <property type="entry name" value="Ribosomal_Su5_D2-typ_SF"/>
</dbReference>
<dbReference type="InterPro" id="IPR006204">
    <property type="entry name" value="GHMP_kinase_N_dom"/>
</dbReference>
<dbReference type="PRINTS" id="PR00959">
    <property type="entry name" value="MEVGALKINASE"/>
</dbReference>
<dbReference type="PANTHER" id="PTHR10457:SF7">
    <property type="entry name" value="GALACTOKINASE-RELATED"/>
    <property type="match status" value="1"/>
</dbReference>
<evidence type="ECO:0000256" key="5">
    <source>
        <dbReference type="ARBA" id="ARBA00023144"/>
    </source>
</evidence>
<protein>
    <recommendedName>
        <fullName evidence="11">GHMP kinase</fullName>
    </recommendedName>
</protein>
<feature type="domain" description="Galactokinase N-terminal" evidence="8">
    <location>
        <begin position="7"/>
        <end position="40"/>
    </location>
</feature>
<dbReference type="GO" id="GO:0005524">
    <property type="term" value="F:ATP binding"/>
    <property type="evidence" value="ECO:0007669"/>
    <property type="project" value="UniProtKB-KW"/>
</dbReference>
<dbReference type="InterPro" id="IPR006206">
    <property type="entry name" value="Mevalonate/galactokinase"/>
</dbReference>
<dbReference type="PIRSF" id="PIRSF000530">
    <property type="entry name" value="Galactokinase"/>
    <property type="match status" value="1"/>
</dbReference>
<comment type="similarity">
    <text evidence="1">Belongs to the GHMP kinase family. GalK subfamily.</text>
</comment>
<feature type="domain" description="GHMP kinase N-terminal" evidence="6">
    <location>
        <begin position="81"/>
        <end position="167"/>
    </location>
</feature>
<dbReference type="InterPro" id="IPR036554">
    <property type="entry name" value="GHMP_kinase_C_sf"/>
</dbReference>
<dbReference type="EMBL" id="MGDI01000025">
    <property type="protein sequence ID" value="OGL53332.1"/>
    <property type="molecule type" value="Genomic_DNA"/>
</dbReference>
<evidence type="ECO:0000256" key="4">
    <source>
        <dbReference type="ARBA" id="ARBA00022840"/>
    </source>
</evidence>
<dbReference type="GO" id="GO:0004335">
    <property type="term" value="F:galactokinase activity"/>
    <property type="evidence" value="ECO:0007669"/>
    <property type="project" value="InterPro"/>
</dbReference>